<keyword evidence="1" id="KW-1133">Transmembrane helix</keyword>
<sequence length="234" mass="27988">SYLITNASISFSELRLNQSEIERGIYSFGDLLLAGFVINIIFAYILFLSTGVFLIYRCGTFYRIFLTHGSPLMLLILLRIYFIFSLTQSEIFISLFNTFFIFASFIPTLIKIFENKSIKNVFIVVNRFFGLFPENVYLKFLNYKLEKYKINTDNILDTLKQNDKLNKISDKLKNKADIINKLTKEEEVDKFFNFHENMKSILLYASIYLLFIFIFMYYFYKRKYPKYVRMRLNK</sequence>
<protein>
    <submittedName>
        <fullName evidence="2">Uncharacterized protein</fullName>
    </submittedName>
</protein>
<reference evidence="2 3" key="2">
    <citation type="submission" date="2014-03" db="EMBL/GenBank/DDBJ databases">
        <title>The Genome Sequence of Anncaliia algerae insect isolate PRA339.</title>
        <authorList>
            <consortium name="The Broad Institute Genome Sequencing Platform"/>
            <consortium name="The Broad Institute Genome Sequencing Center for Infectious Disease"/>
            <person name="Cuomo C."/>
            <person name="Becnel J."/>
            <person name="Sanscrainte N."/>
            <person name="Walker B."/>
            <person name="Young S.K."/>
            <person name="Zeng Q."/>
            <person name="Gargeya S."/>
            <person name="Fitzgerald M."/>
            <person name="Haas B."/>
            <person name="Abouelleil A."/>
            <person name="Alvarado L."/>
            <person name="Arachchi H.M."/>
            <person name="Berlin A.M."/>
            <person name="Chapman S.B."/>
            <person name="Dewar J."/>
            <person name="Goldberg J."/>
            <person name="Griggs A."/>
            <person name="Gujja S."/>
            <person name="Hansen M."/>
            <person name="Howarth C."/>
            <person name="Imamovic A."/>
            <person name="Larimer J."/>
            <person name="McCowan C."/>
            <person name="Murphy C."/>
            <person name="Neiman D."/>
            <person name="Pearson M."/>
            <person name="Priest M."/>
            <person name="Roberts A."/>
            <person name="Saif S."/>
            <person name="Shea T."/>
            <person name="Sisk P."/>
            <person name="Sykes S."/>
            <person name="Wortman J."/>
            <person name="Nusbaum C."/>
            <person name="Birren B."/>
        </authorList>
    </citation>
    <scope>NUCLEOTIDE SEQUENCE [LARGE SCALE GENOMIC DNA]</scope>
    <source>
        <strain evidence="2 3">PRA339</strain>
    </source>
</reference>
<gene>
    <name evidence="2" type="ORF">H312_01824</name>
</gene>
<keyword evidence="3" id="KW-1185">Reference proteome</keyword>
<dbReference type="HOGENOM" id="CLU_1187430_0_0_1"/>
<reference evidence="3" key="1">
    <citation type="submission" date="2013-02" db="EMBL/GenBank/DDBJ databases">
        <authorList>
            <consortium name="The Broad Institute Genome Sequencing Platform"/>
            <person name="Cuomo C."/>
            <person name="Becnel J."/>
            <person name="Sanscrainte N."/>
            <person name="Walker B."/>
            <person name="Young S.K."/>
            <person name="Zeng Q."/>
            <person name="Gargeya S."/>
            <person name="Fitzgerald M."/>
            <person name="Haas B."/>
            <person name="Abouelleil A."/>
            <person name="Alvarado L."/>
            <person name="Arachchi H.M."/>
            <person name="Berlin A.M."/>
            <person name="Chapman S.B."/>
            <person name="Dewar J."/>
            <person name="Goldberg J."/>
            <person name="Griggs A."/>
            <person name="Gujja S."/>
            <person name="Hansen M."/>
            <person name="Howarth C."/>
            <person name="Imamovic A."/>
            <person name="Larimer J."/>
            <person name="McCowan C."/>
            <person name="Murphy C."/>
            <person name="Neiman D."/>
            <person name="Pearson M."/>
            <person name="Priest M."/>
            <person name="Roberts A."/>
            <person name="Saif S."/>
            <person name="Shea T."/>
            <person name="Sisk P."/>
            <person name="Sykes S."/>
            <person name="Wortman J."/>
            <person name="Nusbaum C."/>
            <person name="Birren B."/>
        </authorList>
    </citation>
    <scope>NUCLEOTIDE SEQUENCE [LARGE SCALE GENOMIC DNA]</scope>
    <source>
        <strain evidence="3">PRA339</strain>
    </source>
</reference>
<feature type="transmembrane region" description="Helical" evidence="1">
    <location>
        <begin position="91"/>
        <end position="110"/>
    </location>
</feature>
<feature type="transmembrane region" description="Helical" evidence="1">
    <location>
        <begin position="201"/>
        <end position="220"/>
    </location>
</feature>
<organism evidence="2 3">
    <name type="scientific">Anncaliia algerae PRA339</name>
    <dbReference type="NCBI Taxonomy" id="1288291"/>
    <lineage>
        <taxon>Eukaryota</taxon>
        <taxon>Fungi</taxon>
        <taxon>Fungi incertae sedis</taxon>
        <taxon>Microsporidia</taxon>
        <taxon>Tubulinosematoidea</taxon>
        <taxon>Tubulinosematidae</taxon>
        <taxon>Anncaliia</taxon>
    </lineage>
</organism>
<feature type="non-terminal residue" evidence="2">
    <location>
        <position position="1"/>
    </location>
</feature>
<dbReference type="EMBL" id="KK365163">
    <property type="protein sequence ID" value="KCZ80766.1"/>
    <property type="molecule type" value="Genomic_DNA"/>
</dbReference>
<evidence type="ECO:0000256" key="1">
    <source>
        <dbReference type="SAM" id="Phobius"/>
    </source>
</evidence>
<dbReference type="Proteomes" id="UP000030655">
    <property type="component" value="Unassembled WGS sequence"/>
</dbReference>
<keyword evidence="1" id="KW-0472">Membrane</keyword>
<evidence type="ECO:0000313" key="2">
    <source>
        <dbReference type="EMBL" id="KCZ80766.1"/>
    </source>
</evidence>
<proteinExistence type="predicted"/>
<dbReference type="OrthoDB" id="2198043at2759"/>
<feature type="transmembrane region" description="Helical" evidence="1">
    <location>
        <begin position="31"/>
        <end position="56"/>
    </location>
</feature>
<name>A0A059F1B1_9MICR</name>
<keyword evidence="1" id="KW-0812">Transmembrane</keyword>
<dbReference type="AlphaFoldDB" id="A0A059F1B1"/>
<dbReference type="VEuPathDB" id="MicrosporidiaDB:H312_01824"/>
<accession>A0A059F1B1</accession>
<evidence type="ECO:0000313" key="3">
    <source>
        <dbReference type="Proteomes" id="UP000030655"/>
    </source>
</evidence>
<feature type="transmembrane region" description="Helical" evidence="1">
    <location>
        <begin position="62"/>
        <end position="84"/>
    </location>
</feature>